<keyword evidence="2" id="KW-1185">Reference proteome</keyword>
<gene>
    <name evidence="1" type="ORF">SRIMR7_23650</name>
</gene>
<dbReference type="RefSeq" id="WP_003979808.1">
    <property type="nucleotide sequence ID" value="NZ_CP043497.1"/>
</dbReference>
<organism evidence="1 2">
    <name type="scientific">Streptomyces rimosus subsp. rimosus</name>
    <dbReference type="NCBI Taxonomy" id="132474"/>
    <lineage>
        <taxon>Bacteria</taxon>
        <taxon>Bacillati</taxon>
        <taxon>Actinomycetota</taxon>
        <taxon>Actinomycetes</taxon>
        <taxon>Kitasatosporales</taxon>
        <taxon>Streptomycetaceae</taxon>
        <taxon>Streptomyces</taxon>
    </lineage>
</organism>
<dbReference type="EMBL" id="CP094298">
    <property type="protein sequence ID" value="UNZ05156.1"/>
    <property type="molecule type" value="Genomic_DNA"/>
</dbReference>
<name>A0ABY3Z4G6_STRRM</name>
<evidence type="ECO:0008006" key="3">
    <source>
        <dbReference type="Google" id="ProtNLM"/>
    </source>
</evidence>
<dbReference type="Proteomes" id="UP000829494">
    <property type="component" value="Chromosome"/>
</dbReference>
<dbReference type="GeneID" id="66855735"/>
<reference evidence="1 2" key="1">
    <citation type="submission" date="2022-03" db="EMBL/GenBank/DDBJ databases">
        <title>Complete genome of Streptomyces rimosus ssp. rimosus R7 (=ATCC 10970).</title>
        <authorList>
            <person name="Beganovic S."/>
            <person name="Ruckert C."/>
            <person name="Busche T."/>
            <person name="Kalinowski J."/>
            <person name="Wittmann C."/>
        </authorList>
    </citation>
    <scope>NUCLEOTIDE SEQUENCE [LARGE SCALE GENOMIC DNA]</scope>
    <source>
        <strain evidence="1 2">R7</strain>
    </source>
</reference>
<accession>A0ABY3Z4G6</accession>
<evidence type="ECO:0000313" key="2">
    <source>
        <dbReference type="Proteomes" id="UP000829494"/>
    </source>
</evidence>
<sequence>MTTRTATKHADDEVFDFNLNAVEAEVELRPFRFLWGPKNRRFTMQHAEELNVWQLMERADGGDVGAVLSALETGLGKEEWTAFREIPMPQYKMKALFEAYKQHCGMGESGASSGS</sequence>
<proteinExistence type="predicted"/>
<protein>
    <recommendedName>
        <fullName evidence="3">Tail assembly chaperone</fullName>
    </recommendedName>
</protein>
<evidence type="ECO:0000313" key="1">
    <source>
        <dbReference type="EMBL" id="UNZ05156.1"/>
    </source>
</evidence>